<evidence type="ECO:0000259" key="6">
    <source>
        <dbReference type="PROSITE" id="PS51898"/>
    </source>
</evidence>
<dbReference type="InterPro" id="IPR050808">
    <property type="entry name" value="Phage_Integrase"/>
</dbReference>
<dbReference type="InterPro" id="IPR011010">
    <property type="entry name" value="DNA_brk_join_enz"/>
</dbReference>
<name>A0A918SYM5_9GAMM</name>
<dbReference type="InterPro" id="IPR013762">
    <property type="entry name" value="Integrase-like_cat_sf"/>
</dbReference>
<gene>
    <name evidence="8" type="primary">int</name>
    <name evidence="8" type="ORF">GCM10007067_09990</name>
</gene>
<evidence type="ECO:0000256" key="5">
    <source>
        <dbReference type="PROSITE-ProRule" id="PRU01248"/>
    </source>
</evidence>
<reference evidence="8" key="2">
    <citation type="submission" date="2020-09" db="EMBL/GenBank/DDBJ databases">
        <authorList>
            <person name="Sun Q."/>
            <person name="Kim S."/>
        </authorList>
    </citation>
    <scope>NUCLEOTIDE SEQUENCE</scope>
    <source>
        <strain evidence="8">KCTC 23077</strain>
    </source>
</reference>
<evidence type="ECO:0000256" key="4">
    <source>
        <dbReference type="ARBA" id="ARBA00023172"/>
    </source>
</evidence>
<evidence type="ECO:0000256" key="2">
    <source>
        <dbReference type="ARBA" id="ARBA00022908"/>
    </source>
</evidence>
<keyword evidence="4" id="KW-0233">DNA recombination</keyword>
<keyword evidence="2" id="KW-0229">DNA integration</keyword>
<dbReference type="EMBL" id="BMYD01000001">
    <property type="protein sequence ID" value="GHA74932.1"/>
    <property type="molecule type" value="Genomic_DNA"/>
</dbReference>
<feature type="domain" description="Tyr recombinase" evidence="6">
    <location>
        <begin position="208"/>
        <end position="399"/>
    </location>
</feature>
<comment type="similarity">
    <text evidence="1">Belongs to the 'phage' integrase family.</text>
</comment>
<dbReference type="InterPro" id="IPR044068">
    <property type="entry name" value="CB"/>
</dbReference>
<sequence>MPAQKLTQKWIEAEVAKPRTTRVDYFDTVHRGLCLRIGPRGASWYYMTRIDGKLARLKLGEWAALGIADARAKAGEIENQKAAGFHPKAEQARERAAKRESRTLDRERLVRTVGELWTASHLGDLAPATQADYRRALAEFVAEFGDEDIGSLRRGQLVRFLDKVKARSTTAANRTAVVIRLLFGFARDRFDLESNPAADIKNPAKQTKRKRTLDRNEIRILWRACELAGYPYGHALRFAICTGQRIGEVGGIRRSDIDSTGDYWKQEDNKSGRRIDIYLASRAKAVLDDCPHLGKRAPYFSASADESGEARPLRSDTWNNALRRHIAPQVKPAAAELELDPIAKPWTPHDLRRTVRTALTGWCGVSPDTAERVLNHALSGLREVYDHADYRPHVAEALERWDRELSAILKGAAPTVIPLASRRGSKRRAG</sequence>
<dbReference type="Proteomes" id="UP000646426">
    <property type="component" value="Unassembled WGS sequence"/>
</dbReference>
<keyword evidence="9" id="KW-1185">Reference proteome</keyword>
<dbReference type="PANTHER" id="PTHR30629:SF2">
    <property type="entry name" value="PROPHAGE INTEGRASE INTS-RELATED"/>
    <property type="match status" value="1"/>
</dbReference>
<dbReference type="InterPro" id="IPR038488">
    <property type="entry name" value="Integrase_DNA-bd_sf"/>
</dbReference>
<dbReference type="Gene3D" id="1.10.150.130">
    <property type="match status" value="1"/>
</dbReference>
<organism evidence="8 9">
    <name type="scientific">Cognatilysobacter bugurensis</name>
    <dbReference type="NCBI Taxonomy" id="543356"/>
    <lineage>
        <taxon>Bacteria</taxon>
        <taxon>Pseudomonadati</taxon>
        <taxon>Pseudomonadota</taxon>
        <taxon>Gammaproteobacteria</taxon>
        <taxon>Lysobacterales</taxon>
        <taxon>Lysobacteraceae</taxon>
        <taxon>Cognatilysobacter</taxon>
    </lineage>
</organism>
<dbReference type="InterPro" id="IPR025166">
    <property type="entry name" value="Integrase_DNA_bind_dom"/>
</dbReference>
<accession>A0A918SYM5</accession>
<dbReference type="Pfam" id="PF13356">
    <property type="entry name" value="Arm-DNA-bind_3"/>
    <property type="match status" value="1"/>
</dbReference>
<evidence type="ECO:0000313" key="8">
    <source>
        <dbReference type="EMBL" id="GHA74932.1"/>
    </source>
</evidence>
<dbReference type="SUPFAM" id="SSF56349">
    <property type="entry name" value="DNA breaking-rejoining enzymes"/>
    <property type="match status" value="1"/>
</dbReference>
<dbReference type="PANTHER" id="PTHR30629">
    <property type="entry name" value="PROPHAGE INTEGRASE"/>
    <property type="match status" value="1"/>
</dbReference>
<evidence type="ECO:0000256" key="3">
    <source>
        <dbReference type="ARBA" id="ARBA00023125"/>
    </source>
</evidence>
<comment type="caution">
    <text evidence="8">The sequence shown here is derived from an EMBL/GenBank/DDBJ whole genome shotgun (WGS) entry which is preliminary data.</text>
</comment>
<proteinExistence type="inferred from homology"/>
<keyword evidence="3 5" id="KW-0238">DNA-binding</keyword>
<dbReference type="PROSITE" id="PS51900">
    <property type="entry name" value="CB"/>
    <property type="match status" value="1"/>
</dbReference>
<feature type="domain" description="Core-binding (CB)" evidence="7">
    <location>
        <begin position="108"/>
        <end position="187"/>
    </location>
</feature>
<protein>
    <submittedName>
        <fullName evidence="8">Integrase</fullName>
    </submittedName>
</protein>
<dbReference type="PROSITE" id="PS51898">
    <property type="entry name" value="TYR_RECOMBINASE"/>
    <property type="match status" value="1"/>
</dbReference>
<dbReference type="InterPro" id="IPR002104">
    <property type="entry name" value="Integrase_catalytic"/>
</dbReference>
<evidence type="ECO:0000256" key="1">
    <source>
        <dbReference type="ARBA" id="ARBA00008857"/>
    </source>
</evidence>
<evidence type="ECO:0000259" key="7">
    <source>
        <dbReference type="PROSITE" id="PS51900"/>
    </source>
</evidence>
<dbReference type="InterPro" id="IPR010998">
    <property type="entry name" value="Integrase_recombinase_N"/>
</dbReference>
<reference evidence="8" key="1">
    <citation type="journal article" date="2014" name="Int. J. Syst. Evol. Microbiol.">
        <title>Complete genome sequence of Corynebacterium casei LMG S-19264T (=DSM 44701T), isolated from a smear-ripened cheese.</title>
        <authorList>
            <consortium name="US DOE Joint Genome Institute (JGI-PGF)"/>
            <person name="Walter F."/>
            <person name="Albersmeier A."/>
            <person name="Kalinowski J."/>
            <person name="Ruckert C."/>
        </authorList>
    </citation>
    <scope>NUCLEOTIDE SEQUENCE</scope>
    <source>
        <strain evidence="8">KCTC 23077</strain>
    </source>
</reference>
<dbReference type="GO" id="GO:0015074">
    <property type="term" value="P:DNA integration"/>
    <property type="evidence" value="ECO:0007669"/>
    <property type="project" value="UniProtKB-KW"/>
</dbReference>
<dbReference type="GO" id="GO:0006310">
    <property type="term" value="P:DNA recombination"/>
    <property type="evidence" value="ECO:0007669"/>
    <property type="project" value="UniProtKB-KW"/>
</dbReference>
<dbReference type="Gene3D" id="1.10.443.10">
    <property type="entry name" value="Intergrase catalytic core"/>
    <property type="match status" value="1"/>
</dbReference>
<dbReference type="Pfam" id="PF00589">
    <property type="entry name" value="Phage_integrase"/>
    <property type="match status" value="1"/>
</dbReference>
<dbReference type="Gene3D" id="3.30.160.390">
    <property type="entry name" value="Integrase, DNA-binding domain"/>
    <property type="match status" value="1"/>
</dbReference>
<dbReference type="RefSeq" id="WP_189453893.1">
    <property type="nucleotide sequence ID" value="NZ_BMYD01000001.1"/>
</dbReference>
<dbReference type="GO" id="GO:0003677">
    <property type="term" value="F:DNA binding"/>
    <property type="evidence" value="ECO:0007669"/>
    <property type="project" value="UniProtKB-UniRule"/>
</dbReference>
<evidence type="ECO:0000313" key="9">
    <source>
        <dbReference type="Proteomes" id="UP000646426"/>
    </source>
</evidence>
<dbReference type="AlphaFoldDB" id="A0A918SYM5"/>